<evidence type="ECO:0000313" key="10">
    <source>
        <dbReference type="EMBL" id="GIM01550.1"/>
    </source>
</evidence>
<dbReference type="PROSITE" id="PS50839">
    <property type="entry name" value="CHASE"/>
    <property type="match status" value="1"/>
</dbReference>
<evidence type="ECO:0000256" key="7">
    <source>
        <dbReference type="SAM" id="Phobius"/>
    </source>
</evidence>
<dbReference type="AlphaFoldDB" id="A0A8J4G778"/>
<keyword evidence="5 7" id="KW-0472">Membrane</keyword>
<evidence type="ECO:0000313" key="11">
    <source>
        <dbReference type="Proteomes" id="UP000722791"/>
    </source>
</evidence>
<dbReference type="GO" id="GO:0007168">
    <property type="term" value="P:receptor guanylyl cyclase signaling pathway"/>
    <property type="evidence" value="ECO:0007669"/>
    <property type="project" value="TreeGrafter"/>
</dbReference>
<dbReference type="InterPro" id="IPR029787">
    <property type="entry name" value="Nucleotide_cyclase"/>
</dbReference>
<keyword evidence="2 7" id="KW-0812">Transmembrane</keyword>
<comment type="subcellular location">
    <subcellularLocation>
        <location evidence="1">Membrane</location>
    </subcellularLocation>
</comment>
<dbReference type="PROSITE" id="PS50125">
    <property type="entry name" value="GUANYLATE_CYCLASE_2"/>
    <property type="match status" value="1"/>
</dbReference>
<dbReference type="GO" id="GO:0001653">
    <property type="term" value="F:peptide receptor activity"/>
    <property type="evidence" value="ECO:0007669"/>
    <property type="project" value="TreeGrafter"/>
</dbReference>
<dbReference type="PANTHER" id="PTHR11920">
    <property type="entry name" value="GUANYLYL CYCLASE"/>
    <property type="match status" value="1"/>
</dbReference>
<dbReference type="GO" id="GO:0035556">
    <property type="term" value="P:intracellular signal transduction"/>
    <property type="evidence" value="ECO:0007669"/>
    <property type="project" value="InterPro"/>
</dbReference>
<evidence type="ECO:0000259" key="9">
    <source>
        <dbReference type="PROSITE" id="PS50839"/>
    </source>
</evidence>
<dbReference type="GO" id="GO:0004016">
    <property type="term" value="F:adenylate cyclase activity"/>
    <property type="evidence" value="ECO:0007669"/>
    <property type="project" value="TreeGrafter"/>
</dbReference>
<dbReference type="InterPro" id="IPR001054">
    <property type="entry name" value="A/G_cyclase"/>
</dbReference>
<dbReference type="Gene3D" id="3.30.70.1230">
    <property type="entry name" value="Nucleotide cyclase"/>
    <property type="match status" value="1"/>
</dbReference>
<feature type="domain" description="CHASE" evidence="9">
    <location>
        <begin position="404"/>
        <end position="517"/>
    </location>
</feature>
<dbReference type="Pfam" id="PF00211">
    <property type="entry name" value="Guanylate_cyc"/>
    <property type="match status" value="1"/>
</dbReference>
<evidence type="ECO:0000256" key="4">
    <source>
        <dbReference type="ARBA" id="ARBA00022989"/>
    </source>
</evidence>
<dbReference type="SUPFAM" id="SSF55073">
    <property type="entry name" value="Nucleotide cyclase"/>
    <property type="match status" value="1"/>
</dbReference>
<feature type="transmembrane region" description="Helical" evidence="7">
    <location>
        <begin position="579"/>
        <end position="603"/>
    </location>
</feature>
<feature type="transmembrane region" description="Helical" evidence="7">
    <location>
        <begin position="296"/>
        <end position="317"/>
    </location>
</feature>
<dbReference type="EMBL" id="BNCQ01000009">
    <property type="protein sequence ID" value="GIM01550.1"/>
    <property type="molecule type" value="Genomic_DNA"/>
</dbReference>
<name>A0A8J4G778_9CHLO</name>
<dbReference type="SMART" id="SM00044">
    <property type="entry name" value="CYCc"/>
    <property type="match status" value="1"/>
</dbReference>
<dbReference type="Proteomes" id="UP000722791">
    <property type="component" value="Unassembled WGS sequence"/>
</dbReference>
<dbReference type="InterPro" id="IPR006189">
    <property type="entry name" value="CHASE_dom"/>
</dbReference>
<protein>
    <recommendedName>
        <fullName evidence="12">Guanylate cyclase domain-containing protein</fullName>
    </recommendedName>
</protein>
<dbReference type="InterPro" id="IPR050401">
    <property type="entry name" value="Cyclic_nucleotide_synthase"/>
</dbReference>
<accession>A0A8J4G778</accession>
<feature type="non-terminal residue" evidence="10">
    <location>
        <position position="1"/>
    </location>
</feature>
<evidence type="ECO:0000256" key="1">
    <source>
        <dbReference type="ARBA" id="ARBA00004370"/>
    </source>
</evidence>
<keyword evidence="4 7" id="KW-1133">Transmembrane helix</keyword>
<evidence type="ECO:0000256" key="5">
    <source>
        <dbReference type="ARBA" id="ARBA00023136"/>
    </source>
</evidence>
<sequence length="815" mass="89501">MNASSYSNMILSSKQKFGMICKCQSPSTCTTGQEQLAGKSTSTVDLRSSSAATATDLNLYSLKTQTAAVEMLDPKDVAPRADAFLLDVEAAEDPERQPREVRAALVDRESPGARSFLSDEVIPPLWRQVQQPGHQPRPGRQTFAATQLQQQQQQQQLQQQQLQQQQLQQQGVLISELEPPISGDAGISIAGDVDPGDGAATAAVAIAVNGCNDPSHHSANAWMDANSVWSSVQRHGEALQRRQRQPPAPPQRRLSYVGAASYFGAWRRGPLKRFFQRIRTQLIVTARVAAKDPCTVVVPLFLFVCMLALGMWGAISVSNAIRDGRRQAALNAATDFSNTLKSHIAATVAPAITAKTLIEMDPNWNHINKTFYNVAPSLVQRGRESDAVLTIVLCPQGIASAIVPTGLPNWDKVYGLDLLRDKSWRNDAIKAVTLHNKGMVMTGPSRLRAGMMGIVARYAVFLPAANPDETFGFNGSAYNCSPCYEPPANTTDLGKRFWGFAQLNVDWEVLIRNITRMYDLCDRDGLLFNMTYIDPTTLVNRSIATCGRVGRDPVFVNIDTMANHWVLAVSDSRGWVPDWLPFVAAVVVIVSLWVAIAMAIILVNRREHMWLLQAMLPKKVIATLRRGEEYAEAFECVTVLFSDIVSYTTLASEMEPIKVVRLLNEMYSEFDGLVDQFECYKVETIGDAFMAVCGTQGEDAVAGAVKVARLAQAMIERTKVLVSADGQKIQIRIGLHSGPVVGAVVGFKMPHFCLCGDTVNTASRMESNSKPMRIHISDSTAALLHASGECFRLERRGLIQVKGKGPMLTHWLQTD</sequence>
<dbReference type="PANTHER" id="PTHR11920:SF335">
    <property type="entry name" value="GUANYLATE CYCLASE"/>
    <property type="match status" value="1"/>
</dbReference>
<keyword evidence="3" id="KW-0547">Nucleotide-binding</keyword>
<keyword evidence="6" id="KW-0456">Lyase</keyword>
<gene>
    <name evidence="10" type="ORF">Vretimale_6335</name>
</gene>
<evidence type="ECO:0008006" key="12">
    <source>
        <dbReference type="Google" id="ProtNLM"/>
    </source>
</evidence>
<evidence type="ECO:0000259" key="8">
    <source>
        <dbReference type="PROSITE" id="PS50125"/>
    </source>
</evidence>
<dbReference type="CDD" id="cd07302">
    <property type="entry name" value="CHD"/>
    <property type="match status" value="1"/>
</dbReference>
<feature type="domain" description="Guanylate cyclase" evidence="8">
    <location>
        <begin position="638"/>
        <end position="766"/>
    </location>
</feature>
<reference evidence="10" key="1">
    <citation type="journal article" date="2021" name="Proc. Natl. Acad. Sci. U.S.A.">
        <title>Three genomes in the algal genus Volvox reveal the fate of a haploid sex-determining region after a transition to homothallism.</title>
        <authorList>
            <person name="Yamamoto K."/>
            <person name="Hamaji T."/>
            <person name="Kawai-Toyooka H."/>
            <person name="Matsuzaki R."/>
            <person name="Takahashi F."/>
            <person name="Nishimura Y."/>
            <person name="Kawachi M."/>
            <person name="Noguchi H."/>
            <person name="Minakuchi Y."/>
            <person name="Umen J.G."/>
            <person name="Toyoda A."/>
            <person name="Nozaki H."/>
        </authorList>
    </citation>
    <scope>NUCLEOTIDE SEQUENCE</scope>
    <source>
        <strain evidence="10">NIES-3785</strain>
    </source>
</reference>
<dbReference type="GO" id="GO:0000166">
    <property type="term" value="F:nucleotide binding"/>
    <property type="evidence" value="ECO:0007669"/>
    <property type="project" value="UniProtKB-KW"/>
</dbReference>
<proteinExistence type="predicted"/>
<dbReference type="GO" id="GO:0005886">
    <property type="term" value="C:plasma membrane"/>
    <property type="evidence" value="ECO:0007669"/>
    <property type="project" value="TreeGrafter"/>
</dbReference>
<comment type="caution">
    <text evidence="10">The sequence shown here is derived from an EMBL/GenBank/DDBJ whole genome shotgun (WGS) entry which is preliminary data.</text>
</comment>
<organism evidence="10 11">
    <name type="scientific">Volvox reticuliferus</name>
    <dbReference type="NCBI Taxonomy" id="1737510"/>
    <lineage>
        <taxon>Eukaryota</taxon>
        <taxon>Viridiplantae</taxon>
        <taxon>Chlorophyta</taxon>
        <taxon>core chlorophytes</taxon>
        <taxon>Chlorophyceae</taxon>
        <taxon>CS clade</taxon>
        <taxon>Chlamydomonadales</taxon>
        <taxon>Volvocaceae</taxon>
        <taxon>Volvox</taxon>
    </lineage>
</organism>
<evidence type="ECO:0000256" key="2">
    <source>
        <dbReference type="ARBA" id="ARBA00022692"/>
    </source>
</evidence>
<evidence type="ECO:0000256" key="3">
    <source>
        <dbReference type="ARBA" id="ARBA00022741"/>
    </source>
</evidence>
<dbReference type="GO" id="GO:0004383">
    <property type="term" value="F:guanylate cyclase activity"/>
    <property type="evidence" value="ECO:0007669"/>
    <property type="project" value="TreeGrafter"/>
</dbReference>
<dbReference type="FunFam" id="3.30.70.1230:FF:000059">
    <property type="entry name" value="Guanylate cyclase"/>
    <property type="match status" value="1"/>
</dbReference>
<evidence type="ECO:0000256" key="6">
    <source>
        <dbReference type="ARBA" id="ARBA00023239"/>
    </source>
</evidence>